<comment type="caution">
    <text evidence="4">The sequence shown here is derived from an EMBL/GenBank/DDBJ whole genome shotgun (WGS) entry which is preliminary data.</text>
</comment>
<dbReference type="Proteomes" id="UP001434883">
    <property type="component" value="Unassembled WGS sequence"/>
</dbReference>
<evidence type="ECO:0000256" key="2">
    <source>
        <dbReference type="SAM" id="MobiDB-lite"/>
    </source>
</evidence>
<protein>
    <recommendedName>
        <fullName evidence="3">Translin-associated factor X-interacting protein 1 N-terminal domain-containing protein</fullName>
    </recommendedName>
</protein>
<dbReference type="PANTHER" id="PTHR34916">
    <property type="entry name" value="GI:13385330"/>
    <property type="match status" value="1"/>
</dbReference>
<feature type="compositionally biased region" description="Basic and acidic residues" evidence="2">
    <location>
        <begin position="101"/>
        <end position="117"/>
    </location>
</feature>
<name>A0ABV0SE75_9TELE</name>
<feature type="compositionally biased region" description="Polar residues" evidence="2">
    <location>
        <begin position="118"/>
        <end position="128"/>
    </location>
</feature>
<dbReference type="EMBL" id="JAHRIN010077189">
    <property type="protein sequence ID" value="MEQ2218579.1"/>
    <property type="molecule type" value="Genomic_DNA"/>
</dbReference>
<accession>A0ABV0SE75</accession>
<evidence type="ECO:0000313" key="5">
    <source>
        <dbReference type="Proteomes" id="UP001434883"/>
    </source>
</evidence>
<keyword evidence="5" id="KW-1185">Reference proteome</keyword>
<feature type="region of interest" description="Disordered" evidence="2">
    <location>
        <begin position="101"/>
        <end position="128"/>
    </location>
</feature>
<organism evidence="4 5">
    <name type="scientific">Xenoophorus captivus</name>
    <dbReference type="NCBI Taxonomy" id="1517983"/>
    <lineage>
        <taxon>Eukaryota</taxon>
        <taxon>Metazoa</taxon>
        <taxon>Chordata</taxon>
        <taxon>Craniata</taxon>
        <taxon>Vertebrata</taxon>
        <taxon>Euteleostomi</taxon>
        <taxon>Actinopterygii</taxon>
        <taxon>Neopterygii</taxon>
        <taxon>Teleostei</taxon>
        <taxon>Neoteleostei</taxon>
        <taxon>Acanthomorphata</taxon>
        <taxon>Ovalentaria</taxon>
        <taxon>Atherinomorphae</taxon>
        <taxon>Cyprinodontiformes</taxon>
        <taxon>Goodeidae</taxon>
        <taxon>Xenoophorus</taxon>
    </lineage>
</organism>
<reference evidence="4 5" key="1">
    <citation type="submission" date="2021-06" db="EMBL/GenBank/DDBJ databases">
        <authorList>
            <person name="Palmer J.M."/>
        </authorList>
    </citation>
    <scope>NUCLEOTIDE SEQUENCE [LARGE SCALE GENOMIC DNA]</scope>
    <source>
        <strain evidence="4 5">XC_2019</strain>
        <tissue evidence="4">Muscle</tissue>
    </source>
</reference>
<dbReference type="PANTHER" id="PTHR34916:SF1">
    <property type="entry name" value="GI:13385330"/>
    <property type="match status" value="1"/>
</dbReference>
<dbReference type="InterPro" id="IPR032755">
    <property type="entry name" value="TSNAXIP1_N"/>
</dbReference>
<feature type="region of interest" description="Disordered" evidence="2">
    <location>
        <begin position="61"/>
        <end position="80"/>
    </location>
</feature>
<evidence type="ECO:0000259" key="3">
    <source>
        <dbReference type="Pfam" id="PF15739"/>
    </source>
</evidence>
<gene>
    <name evidence="4" type="ORF">XENOCAPTIV_005260</name>
</gene>
<keyword evidence="1" id="KW-0175">Coiled coil</keyword>
<evidence type="ECO:0000313" key="4">
    <source>
        <dbReference type="EMBL" id="MEQ2218579.1"/>
    </source>
</evidence>
<proteinExistence type="predicted"/>
<feature type="domain" description="Translin-associated factor X-interacting protein 1 N-terminal" evidence="3">
    <location>
        <begin position="196"/>
        <end position="305"/>
    </location>
</feature>
<dbReference type="Pfam" id="PF15739">
    <property type="entry name" value="TSNAXIP1_N"/>
    <property type="match status" value="1"/>
</dbReference>
<sequence length="442" mass="49967">MSSSCKQKHQHFRSDVHRLLLAADAAQKADIFTYSSGHLGPRSLDQSPPAEEAKPCFWKTSQRKEESIKRRQAQTLGCGRKKENTSGAAFVDAEVLRSKRDQARDYSSHAGTRKDTAPTETAYSSSNSLSLPLKDVSQKESNCSSVLANLQFSLNDSNHETLDNEGQVEVKLRFEKAVTAKQDVREGPEVAEVCKRKLQKELKKLSGLSWPSRDRLVVFSDVFDDVCEGSPVFGRILREIKAEYDLYINHLMDSHSSRDNVTLQALIQDIGEIKISDKDKVDYAEKEVCRLEEEARGTLEENKRVQDELNNLLAVTQQSSIKNTSLSRNEDSGAAIDHTNIVQFRRLQVLNVLEEIQQLEGELQTKLASTVAAAASERCVKDLKTETIKLIASNDRLRTINKDLQKNISLVLDREKPRRAITQMLWREIHKDLQRDGEFLES</sequence>
<evidence type="ECO:0000256" key="1">
    <source>
        <dbReference type="ARBA" id="ARBA00023054"/>
    </source>
</evidence>